<reference evidence="4" key="1">
    <citation type="journal article" date="2019" name="Int. J. Syst. Evol. Microbiol.">
        <title>The Global Catalogue of Microorganisms (GCM) 10K type strain sequencing project: providing services to taxonomists for standard genome sequencing and annotation.</title>
        <authorList>
            <consortium name="The Broad Institute Genomics Platform"/>
            <consortium name="The Broad Institute Genome Sequencing Center for Infectious Disease"/>
            <person name="Wu L."/>
            <person name="Ma J."/>
        </authorList>
    </citation>
    <scope>NUCLEOTIDE SEQUENCE [LARGE SCALE GENOMIC DNA]</scope>
    <source>
        <strain evidence="4">CGMCC 1.12404</strain>
    </source>
</reference>
<gene>
    <name evidence="3" type="ORF">GCM10007416_05340</name>
</gene>
<dbReference type="InterPro" id="IPR042099">
    <property type="entry name" value="ANL_N_sf"/>
</dbReference>
<accession>A0ABQ1G296</accession>
<sequence length="511" mass="57603">MHPIQMPIGELLRNRAQLNPSLEALIGPKRRFTYLEYDQITNQVAHYLLHQGIQKGDRIALFSETNVLFPLLYLGAAKIGAIAVPVNCRWSPDVMEWSIQHTEPKLIFFDDAYQSLVESLHTSESIPTVKTSYFQDLDPQFEEELRTWPVSAPDVKVDSEDPVSIIFTSGTTGKPKGVVITHHNLYAAGVFTGFSAKNRKIGFRFLYATPLFHISATSVIGYQALGGYTYVFIPQLEPTLLLETIEKEQINSTFLPPALLNIMLPMFFNSEQNLSSLQDIATGGSPLPLSLIRDYESIGYHLLQVYGCTENTGTLTLWDSSMGYDTSDSVGKPVFSEVKVLDRHTREEVPAGEIGELAVRGPTVFKEYWRNPEATENAFHEGWFLMGDAVRMDENGFIYVVDRYKDVIYFSGLDAIYPSQVEKVLQQMDEISEVSVVGVQHERWGELPCAFVVRKPETDLTREQVLQFAHDRMEKQKLADVILVDQLPKNATGKVDKGKLKEMYQPSSSSL</sequence>
<dbReference type="EMBL" id="BMEX01000002">
    <property type="protein sequence ID" value="GGA35441.1"/>
    <property type="molecule type" value="Genomic_DNA"/>
</dbReference>
<dbReference type="RefSeq" id="WP_188429609.1">
    <property type="nucleotide sequence ID" value="NZ_BMEX01000002.1"/>
</dbReference>
<keyword evidence="4" id="KW-1185">Reference proteome</keyword>
<dbReference type="Gene3D" id="3.40.50.12780">
    <property type="entry name" value="N-terminal domain of ligase-like"/>
    <property type="match status" value="1"/>
</dbReference>
<dbReference type="SUPFAM" id="SSF56801">
    <property type="entry name" value="Acetyl-CoA synthetase-like"/>
    <property type="match status" value="1"/>
</dbReference>
<proteinExistence type="predicted"/>
<dbReference type="PROSITE" id="PS00455">
    <property type="entry name" value="AMP_BINDING"/>
    <property type="match status" value="1"/>
</dbReference>
<dbReference type="PANTHER" id="PTHR43767">
    <property type="entry name" value="LONG-CHAIN-FATTY-ACID--COA LIGASE"/>
    <property type="match status" value="1"/>
</dbReference>
<dbReference type="PANTHER" id="PTHR43767:SF1">
    <property type="entry name" value="NONRIBOSOMAL PEPTIDE SYNTHASE PES1 (EUROFUNG)-RELATED"/>
    <property type="match status" value="1"/>
</dbReference>
<comment type="caution">
    <text evidence="3">The sequence shown here is derived from an EMBL/GenBank/DDBJ whole genome shotgun (WGS) entry which is preliminary data.</text>
</comment>
<dbReference type="Gene3D" id="3.30.300.30">
    <property type="match status" value="1"/>
</dbReference>
<keyword evidence="3" id="KW-0436">Ligase</keyword>
<dbReference type="Pfam" id="PF00501">
    <property type="entry name" value="AMP-binding"/>
    <property type="match status" value="1"/>
</dbReference>
<dbReference type="InterPro" id="IPR025110">
    <property type="entry name" value="AMP-bd_C"/>
</dbReference>
<evidence type="ECO:0000259" key="1">
    <source>
        <dbReference type="Pfam" id="PF00501"/>
    </source>
</evidence>
<dbReference type="Proteomes" id="UP000617979">
    <property type="component" value="Unassembled WGS sequence"/>
</dbReference>
<evidence type="ECO:0000313" key="4">
    <source>
        <dbReference type="Proteomes" id="UP000617979"/>
    </source>
</evidence>
<dbReference type="InterPro" id="IPR020845">
    <property type="entry name" value="AMP-binding_CS"/>
</dbReference>
<dbReference type="InterPro" id="IPR050237">
    <property type="entry name" value="ATP-dep_AMP-bd_enzyme"/>
</dbReference>
<dbReference type="InterPro" id="IPR000873">
    <property type="entry name" value="AMP-dep_synth/lig_dom"/>
</dbReference>
<feature type="domain" description="AMP-binding enzyme C-terminal" evidence="2">
    <location>
        <begin position="420"/>
        <end position="494"/>
    </location>
</feature>
<dbReference type="GO" id="GO:0016874">
    <property type="term" value="F:ligase activity"/>
    <property type="evidence" value="ECO:0007669"/>
    <property type="project" value="UniProtKB-KW"/>
</dbReference>
<protein>
    <submittedName>
        <fullName evidence="3">Acyl--CoA ligase</fullName>
    </submittedName>
</protein>
<evidence type="ECO:0000313" key="3">
    <source>
        <dbReference type="EMBL" id="GGA35441.1"/>
    </source>
</evidence>
<organism evidence="3 4">
    <name type="scientific">Kroppenstedtia guangzhouensis</name>
    <dbReference type="NCBI Taxonomy" id="1274356"/>
    <lineage>
        <taxon>Bacteria</taxon>
        <taxon>Bacillati</taxon>
        <taxon>Bacillota</taxon>
        <taxon>Bacilli</taxon>
        <taxon>Bacillales</taxon>
        <taxon>Thermoactinomycetaceae</taxon>
        <taxon>Kroppenstedtia</taxon>
    </lineage>
</organism>
<name>A0ABQ1G296_9BACL</name>
<dbReference type="InterPro" id="IPR045851">
    <property type="entry name" value="AMP-bd_C_sf"/>
</dbReference>
<evidence type="ECO:0000259" key="2">
    <source>
        <dbReference type="Pfam" id="PF13193"/>
    </source>
</evidence>
<feature type="domain" description="AMP-dependent synthetase/ligase" evidence="1">
    <location>
        <begin position="13"/>
        <end position="369"/>
    </location>
</feature>
<dbReference type="Pfam" id="PF13193">
    <property type="entry name" value="AMP-binding_C"/>
    <property type="match status" value="1"/>
</dbReference>